<dbReference type="Pfam" id="PF00328">
    <property type="entry name" value="His_Phos_2"/>
    <property type="match status" value="1"/>
</dbReference>
<protein>
    <recommendedName>
        <fullName evidence="10">Inositol hexakisphosphate and diphosphoinositol-pentakisphosphate kinase</fullName>
        <ecNumber evidence="10">2.7.4.24</ecNumber>
    </recommendedName>
</protein>
<dbReference type="Gene3D" id="3.40.50.11950">
    <property type="match status" value="2"/>
</dbReference>
<dbReference type="NCBIfam" id="TIGR01378">
    <property type="entry name" value="thi_PPkinase"/>
    <property type="match status" value="1"/>
</dbReference>
<dbReference type="InterPro" id="IPR036371">
    <property type="entry name" value="TPK_B1-bd_sf"/>
</dbReference>
<dbReference type="EC" id="2.7.4.24" evidence="10"/>
<dbReference type="GO" id="GO:0000828">
    <property type="term" value="F:inositol hexakisphosphate kinase activity"/>
    <property type="evidence" value="ECO:0007669"/>
    <property type="project" value="TreeGrafter"/>
</dbReference>
<keyword evidence="6 10" id="KW-0418">Kinase</keyword>
<dbReference type="Gene3D" id="3.40.50.1240">
    <property type="entry name" value="Phosphoglycerate mutase-like"/>
    <property type="match status" value="1"/>
</dbReference>
<sequence>MSCQYLQKCLMAYELENLRPCTLAHGRRLMCPAPRMLECSYNVDPSRALTRDRSSWIGISSRGRPCGGSDEVYEVVVGICAMEKKSLSRPMTEILNRLRAFEYIHPVVFPQEDILTDRRKVYSILQRAGIELPRFAVLNRDNPNEESRLMESDDSIEINGVVFNKPFVEKPVSAEDHNVYIYYPSSAGGGSQRLFRKVFETVHQGQNDPHVIFKIFINIGGLSTSSLSSGSVEIELIHDEGSGRGSRWPPGCHGIGSRSSVYSPESRVRKVGSFMYEDFMPTDGTDVKVYTVGPDYAHAEARKSPALDGKVERDLDGKEVRYPVILSNAEKLIARKVCLAFKQLVCGFDLLRANGKSFVCDVNGFSFVKNSSKYYDDCAQILGNMILRELSPTLHIPWSMPFQLDDPPFVPTSFGKMMELRCVCAVIRHGDRTPKQKMKMEVRHPRFFETFGRHGGWSLGHIKLKHPKQLQEILDIARDLLNDPECIDGFSTHRDGHVFHPNHEQEMMEARKRSMLRLRQETTEVESTWRSPQLEQLRAVLEMYGHFSGINRKVQLKYRPGGLAQDSGSEDMYQENMEPCLILILKWGGELTPAGRVQAEELGRVFRCMYPGGHGQYSAQGLGLLRLHSTFRHDLKIYASDEGRVQMTAAAFAKGLLALEGELTPILVQMVKSAHTNGLLDNDSEESSKCQTLAKVRLHEMLQQDRVLTPEDRARLNPTNELSICSALDLIGNPVEACRTIHRLMLQLIGIVNQKMHDPRFKDGSLYQGETWELMHSRWGKLERDFIRRDGKFHISKIPDIYDCIKYDYQHNQHALQFTESQTLYVLGKAMADIVIPQEYGLTAQEKLTIGQGICTPLLRKLKADLQRDAETADEDESVNRLHPHYSTGVSSPGRHVRTRLYFTSESHIHSLVSILRYGGLVDEAEDPQWKRAMEYVSAVSEHSYLTQLVIMSYEDTTKDPTSNDRFHVEIHFSPGVNCCVDKDLPPGPGFHTHSRDSKSSLDSSGERSPREDQDNLDCSSNQPLKNPSVDAEIREACAQLLAKGIPIKDSHELMNHQTIPEGKCSEEPPNQVLPERRGSEASSMRRDTEGRKTSERRPGVPYRHSLSAIVHRSSDYKVLMRAYPEKSTGGDRRLLRHSVGSPQAQCPYPFSTAVISGFSPPSLLPESSHCAPLDSRPIAVVGPCGGVPEIRPLETLHNALSLKELDEFLERLSGRSRSNSIHGFNSPIAASDGGAELIWRIVKDDCKSEEEQKKFRPHLVSGDFDSASADLLAELSSLGTNVVHTPDQDYTDYHKCLAHIVSSELHQDYEDFDDTRMQNAGDLFIIPQLQVMFVVGSTSAGRLDHVYAHAQTLYAAMTSLMPQLPVCMVYEDSLAQLLAPGDHTLCIPKAARGNWCALIPVGHPIPSVTTQGLKWNLEGQELAFGNLVSTSNAFRDDTDTVEISTSAPLLWIASLPPDLVPHLF</sequence>
<feature type="region of interest" description="Disordered" evidence="11">
    <location>
        <begin position="872"/>
        <end position="891"/>
    </location>
</feature>
<dbReference type="EMBL" id="LR899522">
    <property type="protein sequence ID" value="CAD7240054.1"/>
    <property type="molecule type" value="Genomic_DNA"/>
</dbReference>
<dbReference type="Proteomes" id="UP000677054">
    <property type="component" value="Unassembled WGS sequence"/>
</dbReference>
<dbReference type="InterPro" id="IPR029033">
    <property type="entry name" value="His_PPase_superfam"/>
</dbReference>
<gene>
    <name evidence="13" type="ORF">DSTB1V02_LOCUS91</name>
</gene>
<organism evidence="13">
    <name type="scientific">Darwinula stevensoni</name>
    <dbReference type="NCBI Taxonomy" id="69355"/>
    <lineage>
        <taxon>Eukaryota</taxon>
        <taxon>Metazoa</taxon>
        <taxon>Ecdysozoa</taxon>
        <taxon>Arthropoda</taxon>
        <taxon>Crustacea</taxon>
        <taxon>Oligostraca</taxon>
        <taxon>Ostracoda</taxon>
        <taxon>Podocopa</taxon>
        <taxon>Podocopida</taxon>
        <taxon>Darwinulocopina</taxon>
        <taxon>Darwinuloidea</taxon>
        <taxon>Darwinulidae</taxon>
        <taxon>Darwinula</taxon>
    </lineage>
</organism>
<dbReference type="InterPro" id="IPR000560">
    <property type="entry name" value="His_Pase_clade-2"/>
</dbReference>
<feature type="compositionally biased region" description="Basic and acidic residues" evidence="11">
    <location>
        <begin position="994"/>
        <end position="1014"/>
    </location>
</feature>
<evidence type="ECO:0000256" key="7">
    <source>
        <dbReference type="ARBA" id="ARBA00022840"/>
    </source>
</evidence>
<dbReference type="InterPro" id="IPR036759">
    <property type="entry name" value="TPK_catalytic_sf"/>
</dbReference>
<dbReference type="Pfam" id="PF04263">
    <property type="entry name" value="TPK_catalytic"/>
    <property type="match status" value="1"/>
</dbReference>
<dbReference type="PANTHER" id="PTHR12750">
    <property type="entry name" value="DIPHOSPHOINOSITOL PENTAKISPHOSPHATE KINASE"/>
    <property type="match status" value="1"/>
</dbReference>
<evidence type="ECO:0000256" key="9">
    <source>
        <dbReference type="ARBA" id="ARBA00034629"/>
    </source>
</evidence>
<evidence type="ECO:0000256" key="10">
    <source>
        <dbReference type="RuleBase" id="RU365032"/>
    </source>
</evidence>
<comment type="similarity">
    <text evidence="2 10">Belongs to the histidine acid phosphatase family. VIP1 subfamily.</text>
</comment>
<dbReference type="CDD" id="cd07061">
    <property type="entry name" value="HP_HAP_like"/>
    <property type="match status" value="1"/>
</dbReference>
<evidence type="ECO:0000256" key="8">
    <source>
        <dbReference type="ARBA" id="ARBA00033696"/>
    </source>
</evidence>
<dbReference type="EMBL" id="CAJPEV010000005">
    <property type="protein sequence ID" value="CAG0878568.1"/>
    <property type="molecule type" value="Genomic_DNA"/>
</dbReference>
<dbReference type="FunFam" id="3.30.470.20:FF:000132">
    <property type="entry name" value="Inositol hexakisphosphate and diphosphoinositol-pentakisphosphate kinase"/>
    <property type="match status" value="1"/>
</dbReference>
<feature type="domain" description="Thiamin pyrophosphokinase thiamin-binding" evidence="12">
    <location>
        <begin position="1382"/>
        <end position="1450"/>
    </location>
</feature>
<dbReference type="InterPro" id="IPR033379">
    <property type="entry name" value="Acid_Pase_AS"/>
</dbReference>
<evidence type="ECO:0000256" key="5">
    <source>
        <dbReference type="ARBA" id="ARBA00022741"/>
    </source>
</evidence>
<keyword evidence="4 10" id="KW-0808">Transferase</keyword>
<feature type="compositionally biased region" description="Basic and acidic residues" evidence="11">
    <location>
        <begin position="1075"/>
        <end position="1099"/>
    </location>
</feature>
<evidence type="ECO:0000256" key="2">
    <source>
        <dbReference type="ARBA" id="ARBA00005609"/>
    </source>
</evidence>
<evidence type="ECO:0000256" key="6">
    <source>
        <dbReference type="ARBA" id="ARBA00022777"/>
    </source>
</evidence>
<evidence type="ECO:0000313" key="13">
    <source>
        <dbReference type="EMBL" id="CAD7240054.1"/>
    </source>
</evidence>
<dbReference type="GO" id="GO:0005524">
    <property type="term" value="F:ATP binding"/>
    <property type="evidence" value="ECO:0007669"/>
    <property type="project" value="UniProtKB-KW"/>
</dbReference>
<evidence type="ECO:0000256" key="1">
    <source>
        <dbReference type="ARBA" id="ARBA00004514"/>
    </source>
</evidence>
<dbReference type="Gene3D" id="3.40.50.10240">
    <property type="entry name" value="Thiamin pyrophosphokinase, catalytic domain"/>
    <property type="match status" value="1"/>
</dbReference>
<dbReference type="Gene3D" id="3.30.470.20">
    <property type="entry name" value="ATP-grasp fold, B domain"/>
    <property type="match status" value="2"/>
</dbReference>
<feature type="region of interest" description="Disordered" evidence="11">
    <location>
        <begin position="1060"/>
        <end position="1100"/>
    </location>
</feature>
<feature type="region of interest" description="Disordered" evidence="11">
    <location>
        <begin position="984"/>
        <end position="1028"/>
    </location>
</feature>
<dbReference type="InterPro" id="IPR037446">
    <property type="entry name" value="His_Pase_VIP1"/>
</dbReference>
<keyword evidence="7 10" id="KW-0067">ATP-binding</keyword>
<dbReference type="InterPro" id="IPR007371">
    <property type="entry name" value="TPK_catalytic"/>
</dbReference>
<comment type="catalytic activity">
    <reaction evidence="9">
        <text>1D-myo-inositol hexakisphosphate + ATP = 1-diphospho-1D-myo-inositol 2,3,4,5,6-pentakisphosphate + ADP</text>
        <dbReference type="Rhea" id="RHEA:37459"/>
        <dbReference type="ChEBI" id="CHEBI:30616"/>
        <dbReference type="ChEBI" id="CHEBI:58130"/>
        <dbReference type="ChEBI" id="CHEBI:74946"/>
        <dbReference type="ChEBI" id="CHEBI:456216"/>
        <dbReference type="EC" id="2.7.4.24"/>
    </reaction>
    <physiologicalReaction direction="left-to-right" evidence="9">
        <dbReference type="Rhea" id="RHEA:37460"/>
    </physiologicalReaction>
</comment>
<dbReference type="Gene3D" id="2.60.120.320">
    <property type="entry name" value="Thiamin pyrophosphokinase, thiamin-binding domain"/>
    <property type="match status" value="1"/>
</dbReference>
<accession>A0A7R8WXP6</accession>
<dbReference type="PANTHER" id="PTHR12750:SF9">
    <property type="entry name" value="INOSITOL HEXAKISPHOSPHATE AND DIPHOSPHOINOSITOL-PENTAKISPHOSPHATE KINASE"/>
    <property type="match status" value="1"/>
</dbReference>
<proteinExistence type="inferred from homology"/>
<dbReference type="SMART" id="SM00983">
    <property type="entry name" value="TPK_B1_binding"/>
    <property type="match status" value="1"/>
</dbReference>
<dbReference type="SUPFAM" id="SSF63999">
    <property type="entry name" value="Thiamin pyrophosphokinase, catalytic domain"/>
    <property type="match status" value="1"/>
</dbReference>
<evidence type="ECO:0000256" key="11">
    <source>
        <dbReference type="SAM" id="MobiDB-lite"/>
    </source>
</evidence>
<comment type="catalytic activity">
    <reaction evidence="8">
        <text>5-diphospho-1D-myo-inositol 1,2,3,4,6-pentakisphosphate + ATP + H(+) = 1,5-bis(diphospho)-1D-myo-inositol 2,3,4,6-tetrakisphosphate + ADP</text>
        <dbReference type="Rhea" id="RHEA:10276"/>
        <dbReference type="ChEBI" id="CHEBI:15378"/>
        <dbReference type="ChEBI" id="CHEBI:30616"/>
        <dbReference type="ChEBI" id="CHEBI:58628"/>
        <dbReference type="ChEBI" id="CHEBI:77983"/>
        <dbReference type="ChEBI" id="CHEBI:456216"/>
        <dbReference type="EC" id="2.7.4.24"/>
    </reaction>
    <physiologicalReaction direction="left-to-right" evidence="8">
        <dbReference type="Rhea" id="RHEA:10277"/>
    </physiologicalReaction>
</comment>
<reference evidence="13" key="1">
    <citation type="submission" date="2020-11" db="EMBL/GenBank/DDBJ databases">
        <authorList>
            <person name="Tran Van P."/>
        </authorList>
    </citation>
    <scope>NUCLEOTIDE SEQUENCE</scope>
</reference>
<dbReference type="GO" id="GO:0004788">
    <property type="term" value="F:thiamine diphosphokinase activity"/>
    <property type="evidence" value="ECO:0007669"/>
    <property type="project" value="InterPro"/>
</dbReference>
<dbReference type="SUPFAM" id="SSF63862">
    <property type="entry name" value="Thiamin pyrophosphokinase, substrate-binding domain"/>
    <property type="match status" value="1"/>
</dbReference>
<dbReference type="GO" id="GO:0016791">
    <property type="term" value="F:phosphatase activity"/>
    <property type="evidence" value="ECO:0007669"/>
    <property type="project" value="UniProtKB-ARBA"/>
</dbReference>
<dbReference type="GO" id="GO:0006772">
    <property type="term" value="P:thiamine metabolic process"/>
    <property type="evidence" value="ECO:0007669"/>
    <property type="project" value="InterPro"/>
</dbReference>
<dbReference type="GO" id="GO:0032958">
    <property type="term" value="P:inositol phosphate biosynthetic process"/>
    <property type="evidence" value="ECO:0007669"/>
    <property type="project" value="TreeGrafter"/>
</dbReference>
<dbReference type="FunFam" id="2.60.120.320:FF:000001">
    <property type="entry name" value="Thiamine pyrophosphokinase"/>
    <property type="match status" value="1"/>
</dbReference>
<dbReference type="InterPro" id="IPR040557">
    <property type="entry name" value="VIP1_N"/>
</dbReference>
<dbReference type="Pfam" id="PF18086">
    <property type="entry name" value="PPIP5K2_N"/>
    <property type="match status" value="1"/>
</dbReference>
<dbReference type="GO" id="GO:0030975">
    <property type="term" value="F:thiamine binding"/>
    <property type="evidence" value="ECO:0007669"/>
    <property type="project" value="InterPro"/>
</dbReference>
<comment type="subcellular location">
    <subcellularLocation>
        <location evidence="1 10">Cytoplasm</location>
        <location evidence="1 10">Cytosol</location>
    </subcellularLocation>
</comment>
<evidence type="ECO:0000313" key="14">
    <source>
        <dbReference type="Proteomes" id="UP000677054"/>
    </source>
</evidence>
<dbReference type="PROSITE" id="PS00616">
    <property type="entry name" value="HIS_ACID_PHOSPHAT_1"/>
    <property type="match status" value="1"/>
</dbReference>
<dbReference type="Pfam" id="PF04265">
    <property type="entry name" value="TPK_B1_binding"/>
    <property type="match status" value="1"/>
</dbReference>
<keyword evidence="3 10" id="KW-0963">Cytoplasm</keyword>
<evidence type="ECO:0000256" key="3">
    <source>
        <dbReference type="ARBA" id="ARBA00022490"/>
    </source>
</evidence>
<dbReference type="GO" id="GO:0009229">
    <property type="term" value="P:thiamine diphosphate biosynthetic process"/>
    <property type="evidence" value="ECO:0007669"/>
    <property type="project" value="InterPro"/>
</dbReference>
<dbReference type="GO" id="GO:0033857">
    <property type="term" value="F:5-diphosphoinositol pentakisphosphate 1-kinase activity"/>
    <property type="evidence" value="ECO:0007669"/>
    <property type="project" value="TreeGrafter"/>
</dbReference>
<dbReference type="GO" id="GO:0006020">
    <property type="term" value="P:inositol metabolic process"/>
    <property type="evidence" value="ECO:0007669"/>
    <property type="project" value="TreeGrafter"/>
</dbReference>
<evidence type="ECO:0000256" key="4">
    <source>
        <dbReference type="ARBA" id="ARBA00022679"/>
    </source>
</evidence>
<name>A0A7R8WXP6_9CRUS</name>
<dbReference type="CDD" id="cd07995">
    <property type="entry name" value="TPK"/>
    <property type="match status" value="1"/>
</dbReference>
<dbReference type="InterPro" id="IPR007373">
    <property type="entry name" value="Thiamin_PyroPKinase_B1-bd"/>
</dbReference>
<feature type="compositionally biased region" description="Polar residues" evidence="11">
    <location>
        <begin position="1017"/>
        <end position="1026"/>
    </location>
</feature>
<evidence type="ECO:0000259" key="12">
    <source>
        <dbReference type="SMART" id="SM00983"/>
    </source>
</evidence>
<dbReference type="SUPFAM" id="SSF53254">
    <property type="entry name" value="Phosphoglycerate mutase-like"/>
    <property type="match status" value="1"/>
</dbReference>
<dbReference type="GO" id="GO:0005829">
    <property type="term" value="C:cytosol"/>
    <property type="evidence" value="ECO:0007669"/>
    <property type="project" value="UniProtKB-SubCell"/>
</dbReference>
<keyword evidence="5 10" id="KW-0547">Nucleotide-binding</keyword>
<dbReference type="OrthoDB" id="18042at2759"/>
<dbReference type="InterPro" id="IPR006282">
    <property type="entry name" value="Thi_PPkinase"/>
</dbReference>
<comment type="function">
    <text evidence="10">Bifunctional inositol kinase that acts in concert with the IP6K kinases to synthesize the diphosphate group-containing inositol pyrophosphates diphosphoinositol pentakisphosphate, PP-InsP5, and bis-diphosphoinositol tetrakisphosphate, (PP)2-InsP4. PP-InsP5 and (PP)2-InsP4, also respectively called InsP7 and InsP8, may regulate a variety of cellular processes, including apoptosis, vesicle trafficking, cytoskeletal dynamics, and exocytosis. Phosphorylates inositol hexakisphosphate (InsP6).</text>
</comment>
<keyword evidence="14" id="KW-1185">Reference proteome</keyword>